<dbReference type="RefSeq" id="WP_072876710.1">
    <property type="nucleotide sequence ID" value="NZ_FQVT01000001.1"/>
</dbReference>
<dbReference type="Pfam" id="PF02517">
    <property type="entry name" value="Rce1-like"/>
    <property type="match status" value="1"/>
</dbReference>
<dbReference type="InterPro" id="IPR003675">
    <property type="entry name" value="Rce1/LyrA-like_dom"/>
</dbReference>
<proteinExistence type="predicted"/>
<feature type="transmembrane region" description="Helical" evidence="1">
    <location>
        <begin position="183"/>
        <end position="202"/>
    </location>
</feature>
<evidence type="ECO:0000256" key="1">
    <source>
        <dbReference type="SAM" id="Phobius"/>
    </source>
</evidence>
<feature type="domain" description="CAAX prenyl protease 2/Lysostaphin resistance protein A-like" evidence="2">
    <location>
        <begin position="127"/>
        <end position="219"/>
    </location>
</feature>
<dbReference type="AlphaFoldDB" id="A0A1M5CY93"/>
<dbReference type="PANTHER" id="PTHR39430:SF1">
    <property type="entry name" value="PROTEASE"/>
    <property type="match status" value="1"/>
</dbReference>
<dbReference type="EMBL" id="FQVT01000001">
    <property type="protein sequence ID" value="SHF59645.1"/>
    <property type="molecule type" value="Genomic_DNA"/>
</dbReference>
<sequence>MEKDDKKMGWIRVLLIFLPYLTIVGVFQFVAYIIIGYTPNGTNIPRSLADQTVISIATLLGTLSVLHFFIKSVEKREFLDLGLSLTGRIKDILIGILVGFLIMAVAFFILLFLNELQFLAFNFNAKSILFSSLVFIAVSIGEELLFRGYIQRNLMYSFNDYIALLISAALFALAHGFNPNFSWIAFTGIFFAGILLGISYLFTKNLWFPIALHFSWNLFQTYFGFNVSGQEFYSIIEFQIADNNIINGGDFGFEASILSLLLQLILILTIFFYYKKQNIRSFKKSKIKSLAKPIQN</sequence>
<name>A0A1M5CY93_SALEC</name>
<dbReference type="STRING" id="1073325.SAMN05444483_101721"/>
<organism evidence="3 4">
    <name type="scientific">Salegentibacter echinorum</name>
    <dbReference type="NCBI Taxonomy" id="1073325"/>
    <lineage>
        <taxon>Bacteria</taxon>
        <taxon>Pseudomonadati</taxon>
        <taxon>Bacteroidota</taxon>
        <taxon>Flavobacteriia</taxon>
        <taxon>Flavobacteriales</taxon>
        <taxon>Flavobacteriaceae</taxon>
        <taxon>Salegentibacter</taxon>
    </lineage>
</organism>
<evidence type="ECO:0000259" key="2">
    <source>
        <dbReference type="Pfam" id="PF02517"/>
    </source>
</evidence>
<dbReference type="PANTHER" id="PTHR39430">
    <property type="entry name" value="MEMBRANE-ASSOCIATED PROTEASE-RELATED"/>
    <property type="match status" value="1"/>
</dbReference>
<feature type="transmembrane region" description="Helical" evidence="1">
    <location>
        <begin position="158"/>
        <end position="177"/>
    </location>
</feature>
<keyword evidence="1" id="KW-0472">Membrane</keyword>
<gene>
    <name evidence="3" type="ORF">SAMN05444483_101721</name>
</gene>
<feature type="transmembrane region" description="Helical" evidence="1">
    <location>
        <begin position="125"/>
        <end position="146"/>
    </location>
</feature>
<feature type="transmembrane region" description="Helical" evidence="1">
    <location>
        <begin position="12"/>
        <end position="37"/>
    </location>
</feature>
<protein>
    <recommendedName>
        <fullName evidence="2">CAAX prenyl protease 2/Lysostaphin resistance protein A-like domain-containing protein</fullName>
    </recommendedName>
</protein>
<evidence type="ECO:0000313" key="3">
    <source>
        <dbReference type="EMBL" id="SHF59645.1"/>
    </source>
</evidence>
<feature type="transmembrane region" description="Helical" evidence="1">
    <location>
        <begin position="256"/>
        <end position="274"/>
    </location>
</feature>
<accession>A0A1M5CY93</accession>
<keyword evidence="1" id="KW-1133">Transmembrane helix</keyword>
<keyword evidence="1" id="KW-0812">Transmembrane</keyword>
<dbReference type="GO" id="GO:0080120">
    <property type="term" value="P:CAAX-box protein maturation"/>
    <property type="evidence" value="ECO:0007669"/>
    <property type="project" value="UniProtKB-ARBA"/>
</dbReference>
<feature type="transmembrane region" description="Helical" evidence="1">
    <location>
        <begin position="52"/>
        <end position="70"/>
    </location>
</feature>
<dbReference type="OrthoDB" id="324900at2"/>
<keyword evidence="4" id="KW-1185">Reference proteome</keyword>
<feature type="transmembrane region" description="Helical" evidence="1">
    <location>
        <begin position="91"/>
        <end position="113"/>
    </location>
</feature>
<feature type="transmembrane region" description="Helical" evidence="1">
    <location>
        <begin position="214"/>
        <end position="236"/>
    </location>
</feature>
<evidence type="ECO:0000313" key="4">
    <source>
        <dbReference type="Proteomes" id="UP000183945"/>
    </source>
</evidence>
<dbReference type="GO" id="GO:0004175">
    <property type="term" value="F:endopeptidase activity"/>
    <property type="evidence" value="ECO:0007669"/>
    <property type="project" value="UniProtKB-ARBA"/>
</dbReference>
<reference evidence="4" key="1">
    <citation type="submission" date="2016-11" db="EMBL/GenBank/DDBJ databases">
        <authorList>
            <person name="Varghese N."/>
            <person name="Submissions S."/>
        </authorList>
    </citation>
    <scope>NUCLEOTIDE SEQUENCE [LARGE SCALE GENOMIC DNA]</scope>
    <source>
        <strain evidence="4">DSM 24579</strain>
    </source>
</reference>
<dbReference type="Proteomes" id="UP000183945">
    <property type="component" value="Unassembled WGS sequence"/>
</dbReference>